<keyword evidence="2" id="KW-1185">Reference proteome</keyword>
<dbReference type="RefSeq" id="WP_229821219.1">
    <property type="nucleotide sequence ID" value="NZ_BMQK01000012.1"/>
</dbReference>
<comment type="caution">
    <text evidence="1">The sequence shown here is derived from an EMBL/GenBank/DDBJ whole genome shotgun (WGS) entry which is preliminary data.</text>
</comment>
<name>A0A918EWP7_9ACTN</name>
<protein>
    <submittedName>
        <fullName evidence="1">Uncharacterized protein</fullName>
    </submittedName>
</protein>
<proteinExistence type="predicted"/>
<evidence type="ECO:0000313" key="1">
    <source>
        <dbReference type="EMBL" id="GGQ73031.1"/>
    </source>
</evidence>
<sequence length="167" mass="17396">MPGSEFVQKVRDHGRKVTHYIAQVPDGAGEPRVNPHALAAALETKYDEGRLFVTVDGGQVLICLWDTSPLAQVFPATREIGGPGHVPGVDQVLAAPDVEGVCSLIPGSLANSATFRPTRRDRVHAAVVGVASGEAAMEARTAAPRVSWWAAVIRVDAAVGSGDGVGL</sequence>
<accession>A0A918EWP7</accession>
<reference evidence="1" key="2">
    <citation type="submission" date="2020-09" db="EMBL/GenBank/DDBJ databases">
        <authorList>
            <person name="Sun Q."/>
            <person name="Ohkuma M."/>
        </authorList>
    </citation>
    <scope>NUCLEOTIDE SEQUENCE</scope>
    <source>
        <strain evidence="1">JCM 3131</strain>
    </source>
</reference>
<dbReference type="Proteomes" id="UP000620156">
    <property type="component" value="Unassembled WGS sequence"/>
</dbReference>
<organism evidence="1 2">
    <name type="scientific">Streptomyces ruber</name>
    <dbReference type="NCBI Taxonomy" id="83378"/>
    <lineage>
        <taxon>Bacteria</taxon>
        <taxon>Bacillati</taxon>
        <taxon>Actinomycetota</taxon>
        <taxon>Actinomycetes</taxon>
        <taxon>Kitasatosporales</taxon>
        <taxon>Streptomycetaceae</taxon>
        <taxon>Streptomyces</taxon>
    </lineage>
</organism>
<dbReference type="EMBL" id="BMQK01000012">
    <property type="protein sequence ID" value="GGQ73031.1"/>
    <property type="molecule type" value="Genomic_DNA"/>
</dbReference>
<gene>
    <name evidence="1" type="ORF">GCM10010145_48440</name>
</gene>
<reference evidence="1" key="1">
    <citation type="journal article" date="2014" name="Int. J. Syst. Evol. Microbiol.">
        <title>Complete genome sequence of Corynebacterium casei LMG S-19264T (=DSM 44701T), isolated from a smear-ripened cheese.</title>
        <authorList>
            <consortium name="US DOE Joint Genome Institute (JGI-PGF)"/>
            <person name="Walter F."/>
            <person name="Albersmeier A."/>
            <person name="Kalinowski J."/>
            <person name="Ruckert C."/>
        </authorList>
    </citation>
    <scope>NUCLEOTIDE SEQUENCE</scope>
    <source>
        <strain evidence="1">JCM 3131</strain>
    </source>
</reference>
<dbReference type="AlphaFoldDB" id="A0A918EWP7"/>
<evidence type="ECO:0000313" key="2">
    <source>
        <dbReference type="Proteomes" id="UP000620156"/>
    </source>
</evidence>